<dbReference type="STRING" id="126957.T1IJ03"/>
<evidence type="ECO:0000313" key="1">
    <source>
        <dbReference type="EnsemblMetazoa" id="SMAR000858-PA"/>
    </source>
</evidence>
<dbReference type="EnsemblMetazoa" id="SMAR000858-RA">
    <property type="protein sequence ID" value="SMAR000858-PA"/>
    <property type="gene ID" value="SMAR000858"/>
</dbReference>
<dbReference type="EMBL" id="JH430219">
    <property type="status" value="NOT_ANNOTATED_CDS"/>
    <property type="molecule type" value="Genomic_DNA"/>
</dbReference>
<dbReference type="HOGENOM" id="CLU_910057_0_0_1"/>
<dbReference type="AlphaFoldDB" id="T1IJ03"/>
<organism evidence="1 2">
    <name type="scientific">Strigamia maritima</name>
    <name type="common">European centipede</name>
    <name type="synonym">Geophilus maritimus</name>
    <dbReference type="NCBI Taxonomy" id="126957"/>
    <lineage>
        <taxon>Eukaryota</taxon>
        <taxon>Metazoa</taxon>
        <taxon>Ecdysozoa</taxon>
        <taxon>Arthropoda</taxon>
        <taxon>Myriapoda</taxon>
        <taxon>Chilopoda</taxon>
        <taxon>Pleurostigmophora</taxon>
        <taxon>Geophilomorpha</taxon>
        <taxon>Linotaeniidae</taxon>
        <taxon>Strigamia</taxon>
    </lineage>
</organism>
<evidence type="ECO:0000313" key="2">
    <source>
        <dbReference type="Proteomes" id="UP000014500"/>
    </source>
</evidence>
<dbReference type="PhylomeDB" id="T1IJ03"/>
<keyword evidence="2" id="KW-1185">Reference proteome</keyword>
<dbReference type="PANTHER" id="PTHR21301:SF10">
    <property type="entry name" value="REVERSE TRANSCRIPTASE DOMAIN-CONTAINING PROTEIN"/>
    <property type="match status" value="1"/>
</dbReference>
<proteinExistence type="predicted"/>
<dbReference type="Proteomes" id="UP000014500">
    <property type="component" value="Unassembled WGS sequence"/>
</dbReference>
<evidence type="ECO:0008006" key="3">
    <source>
        <dbReference type="Google" id="ProtNLM"/>
    </source>
</evidence>
<dbReference type="PANTHER" id="PTHR21301">
    <property type="entry name" value="REVERSE TRANSCRIPTASE"/>
    <property type="match status" value="1"/>
</dbReference>
<name>T1IJ03_STRMM</name>
<protein>
    <recommendedName>
        <fullName evidence="3">GIY-YIG domain-containing protein</fullName>
    </recommendedName>
</protein>
<accession>T1IJ03</accession>
<reference evidence="2" key="1">
    <citation type="submission" date="2011-05" db="EMBL/GenBank/DDBJ databases">
        <authorList>
            <person name="Richards S.R."/>
            <person name="Qu J."/>
            <person name="Jiang H."/>
            <person name="Jhangiani S.N."/>
            <person name="Agravi P."/>
            <person name="Goodspeed R."/>
            <person name="Gross S."/>
            <person name="Mandapat C."/>
            <person name="Jackson L."/>
            <person name="Mathew T."/>
            <person name="Pu L."/>
            <person name="Thornton R."/>
            <person name="Saada N."/>
            <person name="Wilczek-Boney K.B."/>
            <person name="Lee S."/>
            <person name="Kovar C."/>
            <person name="Wu Y."/>
            <person name="Scherer S.E."/>
            <person name="Worley K.C."/>
            <person name="Muzny D.M."/>
            <person name="Gibbs R."/>
        </authorList>
    </citation>
    <scope>NUCLEOTIDE SEQUENCE</scope>
    <source>
        <strain evidence="2">Brora</strain>
    </source>
</reference>
<dbReference type="OMA" id="ESHIRNN"/>
<reference evidence="1" key="2">
    <citation type="submission" date="2015-02" db="UniProtKB">
        <authorList>
            <consortium name="EnsemblMetazoa"/>
        </authorList>
    </citation>
    <scope>IDENTIFICATION</scope>
</reference>
<sequence>MFLTVDKKEVLTELSDILLSHEVNGHILIDSIEWKKEDIIELISICLEDNTFRWNGEWFRQNDGVFMDNSMSPVLAEIAARIRERVVLPRLSIKPKLFGRFVDDMVLVGPPAVGKEFAEIWNESGIKTTSGKHKIATVWLSNQFSAGKVVHWTSAQHYNVKKGIYWGGIDRIKAANSGPIALDDGINEWNGFFINSGYPPHIIKNWGNEWIERRKNPIQKPTEKYLASVPNNANSAEFVKMFQDEGIISTHFRNSLFKTLQSRPETGHEPGVGVYQIPCKTCDKIYIGQTGRALNIRIKEHMKKKC</sequence>